<name>A0AAE3EH62_9SPIR</name>
<comment type="caution">
    <text evidence="1">The sequence shown here is derived from an EMBL/GenBank/DDBJ whole genome shotgun (WGS) entry which is preliminary data.</text>
</comment>
<sequence>MQSRFSLVSVSRADVLFENASDPFFCEIPGGASLFSAAGDVSFSSWKLNWGAASFLSSSGEQLVSVDEFLISRIFGSVEISAGRTGYPARVADPARWLSGSFEPDELFSPVLIRSDRFELFRVSNRTSVCDFEAVFLPFSPRFASPVYNDPLFNRHGIDTKVSLIDSTYELDSIVFLGGSEQYQFEPAFFASAIVPVDPFSIAFFGFAGPDRTPARLFKYYRTDYLSNTFYLDERQQSNSVVGAGLSFDFRQPDWSWSASAAWTGGRLASSGRIVDTDGDWTETEAGQTFNFEIEASNFPYGRNSTEISLVLSYLCLLGYSEHANLPSFTRVMRGRVRHPFPSISSIIDVSWTQSLLDGGFIVCGSHELSLFPGGVLMTSLSAPGGPLPTEFGQYRRSAGAFVSFSFRLETLAQ</sequence>
<evidence type="ECO:0000313" key="2">
    <source>
        <dbReference type="Proteomes" id="UP001198163"/>
    </source>
</evidence>
<dbReference type="RefSeq" id="WP_230752959.1">
    <property type="nucleotide sequence ID" value="NZ_JAINWA010000001.1"/>
</dbReference>
<dbReference type="EMBL" id="JAINWA010000001">
    <property type="protein sequence ID" value="MCD1653676.1"/>
    <property type="molecule type" value="Genomic_DNA"/>
</dbReference>
<dbReference type="AlphaFoldDB" id="A0AAE3EH62"/>
<gene>
    <name evidence="1" type="ORF">K7J14_03055</name>
</gene>
<organism evidence="1 2">
    <name type="scientific">Teretinema zuelzerae</name>
    <dbReference type="NCBI Taxonomy" id="156"/>
    <lineage>
        <taxon>Bacteria</taxon>
        <taxon>Pseudomonadati</taxon>
        <taxon>Spirochaetota</taxon>
        <taxon>Spirochaetia</taxon>
        <taxon>Spirochaetales</taxon>
        <taxon>Treponemataceae</taxon>
        <taxon>Teretinema</taxon>
    </lineage>
</organism>
<accession>A0AAE3EH62</accession>
<dbReference type="Proteomes" id="UP001198163">
    <property type="component" value="Unassembled WGS sequence"/>
</dbReference>
<reference evidence="1" key="1">
    <citation type="submission" date="2021-08" db="EMBL/GenBank/DDBJ databases">
        <title>Comparative analyses of Brucepasteria parasyntrophica and Teretinema zuelzerae.</title>
        <authorList>
            <person name="Song Y."/>
            <person name="Brune A."/>
        </authorList>
    </citation>
    <scope>NUCLEOTIDE SEQUENCE</scope>
    <source>
        <strain evidence="1">DSM 1903</strain>
    </source>
</reference>
<evidence type="ECO:0000313" key="1">
    <source>
        <dbReference type="EMBL" id="MCD1653676.1"/>
    </source>
</evidence>
<proteinExistence type="predicted"/>
<protein>
    <submittedName>
        <fullName evidence="1">Uncharacterized protein</fullName>
    </submittedName>
</protein>
<keyword evidence="2" id="KW-1185">Reference proteome</keyword>